<dbReference type="SUPFAM" id="SSF46894">
    <property type="entry name" value="C-terminal effector domain of the bipartite response regulators"/>
    <property type="match status" value="1"/>
</dbReference>
<dbReference type="Proteomes" id="UP000298649">
    <property type="component" value="Chromosome linear"/>
</dbReference>
<reference evidence="2 3" key="1">
    <citation type="submission" date="2019-04" db="EMBL/GenBank/DDBJ databases">
        <title>Complete genome sequence of Agrobacterium tumefaciens CFBP7129.</title>
        <authorList>
            <person name="Haryono M."/>
            <person name="Lin Y.-C."/>
            <person name="Lai E.-M."/>
            <person name="Kuo C.-H."/>
        </authorList>
    </citation>
    <scope>NUCLEOTIDE SEQUENCE [LARGE SCALE GENOMIC DNA]</scope>
    <source>
        <strain evidence="2 3">CFBP7129</strain>
    </source>
</reference>
<organism evidence="2 3">
    <name type="scientific">Agrobacterium tumefaciens</name>
    <dbReference type="NCBI Taxonomy" id="358"/>
    <lineage>
        <taxon>Bacteria</taxon>
        <taxon>Pseudomonadati</taxon>
        <taxon>Pseudomonadota</taxon>
        <taxon>Alphaproteobacteria</taxon>
        <taxon>Hyphomicrobiales</taxon>
        <taxon>Rhizobiaceae</taxon>
        <taxon>Rhizobium/Agrobacterium group</taxon>
        <taxon>Agrobacterium</taxon>
        <taxon>Agrobacterium tumefaciens complex</taxon>
    </lineage>
</organism>
<sequence length="223" mass="25129">MHGVKSFSSSVHDLMDAWIKSKDGADAADIYQAATRPLQPNVILAVVDCRFPSVEAFSVEFVRRYSVATTMLDFVTLQEPFEFRSFPDQEYLKHTAIPALIKVMTEKRPSLAKGNVNFGGWKIVYERLLVPQKSETGRSEWCIVLSRIDLLLPEVSLFETDGIDLSILQLLTEGATQKEIGLRLELSPRTIEHRTERLKAMVGAKNLQHLVALWIASRLKGIC</sequence>
<dbReference type="GO" id="GO:0006355">
    <property type="term" value="P:regulation of DNA-templated transcription"/>
    <property type="evidence" value="ECO:0007669"/>
    <property type="project" value="InterPro"/>
</dbReference>
<dbReference type="AlphaFoldDB" id="A0A4D7YYQ0"/>
<name>A0A4D7YYQ0_AGRTU</name>
<dbReference type="InterPro" id="IPR036388">
    <property type="entry name" value="WH-like_DNA-bd_sf"/>
</dbReference>
<dbReference type="InterPro" id="IPR016032">
    <property type="entry name" value="Sig_transdc_resp-reg_C-effctor"/>
</dbReference>
<dbReference type="InterPro" id="IPR000792">
    <property type="entry name" value="Tscrpt_reg_LuxR_C"/>
</dbReference>
<feature type="domain" description="HTH luxR-type" evidence="1">
    <location>
        <begin position="157"/>
        <end position="214"/>
    </location>
</feature>
<dbReference type="Pfam" id="PF00196">
    <property type="entry name" value="GerE"/>
    <property type="match status" value="1"/>
</dbReference>
<dbReference type="EMBL" id="CP039923">
    <property type="protein sequence ID" value="QCL96099.1"/>
    <property type="molecule type" value="Genomic_DNA"/>
</dbReference>
<accession>A0A4D7YYQ0</accession>
<evidence type="ECO:0000313" key="3">
    <source>
        <dbReference type="Proteomes" id="UP000298649"/>
    </source>
</evidence>
<proteinExistence type="predicted"/>
<evidence type="ECO:0000259" key="1">
    <source>
        <dbReference type="SMART" id="SM00421"/>
    </source>
</evidence>
<gene>
    <name evidence="2" type="ORF">CFBP7129_17725</name>
</gene>
<dbReference type="GO" id="GO:0003677">
    <property type="term" value="F:DNA binding"/>
    <property type="evidence" value="ECO:0007669"/>
    <property type="project" value="InterPro"/>
</dbReference>
<protein>
    <recommendedName>
        <fullName evidence="1">HTH luxR-type domain-containing protein</fullName>
    </recommendedName>
</protein>
<dbReference type="RefSeq" id="WP_137004930.1">
    <property type="nucleotide sequence ID" value="NZ_CP039923.1"/>
</dbReference>
<dbReference type="Gene3D" id="1.10.10.10">
    <property type="entry name" value="Winged helix-like DNA-binding domain superfamily/Winged helix DNA-binding domain"/>
    <property type="match status" value="1"/>
</dbReference>
<dbReference type="SMART" id="SM00421">
    <property type="entry name" value="HTH_LUXR"/>
    <property type="match status" value="1"/>
</dbReference>
<evidence type="ECO:0000313" key="2">
    <source>
        <dbReference type="EMBL" id="QCL96099.1"/>
    </source>
</evidence>